<dbReference type="Proteomes" id="UP001165136">
    <property type="component" value="Unassembled WGS sequence"/>
</dbReference>
<dbReference type="CDD" id="cd06267">
    <property type="entry name" value="PBP1_LacI_sugar_binding-like"/>
    <property type="match status" value="1"/>
</dbReference>
<feature type="domain" description="HTH lacI-type" evidence="4">
    <location>
        <begin position="1"/>
        <end position="52"/>
    </location>
</feature>
<evidence type="ECO:0000256" key="3">
    <source>
        <dbReference type="ARBA" id="ARBA00023163"/>
    </source>
</evidence>
<keyword evidence="3" id="KW-0804">Transcription</keyword>
<evidence type="ECO:0000256" key="2">
    <source>
        <dbReference type="ARBA" id="ARBA00023125"/>
    </source>
</evidence>
<dbReference type="EMBL" id="BSTI01000010">
    <property type="protein sequence ID" value="GLY68100.1"/>
    <property type="molecule type" value="Genomic_DNA"/>
</dbReference>
<dbReference type="PANTHER" id="PTHR30146:SF109">
    <property type="entry name" value="HTH-TYPE TRANSCRIPTIONAL REGULATOR GALS"/>
    <property type="match status" value="1"/>
</dbReference>
<organism evidence="5 6">
    <name type="scientific">Amycolatopsis taiwanensis</name>
    <dbReference type="NCBI Taxonomy" id="342230"/>
    <lineage>
        <taxon>Bacteria</taxon>
        <taxon>Bacillati</taxon>
        <taxon>Actinomycetota</taxon>
        <taxon>Actinomycetes</taxon>
        <taxon>Pseudonocardiales</taxon>
        <taxon>Pseudonocardiaceae</taxon>
        <taxon>Amycolatopsis</taxon>
    </lineage>
</organism>
<dbReference type="InterPro" id="IPR000843">
    <property type="entry name" value="HTH_LacI"/>
</dbReference>
<dbReference type="AlphaFoldDB" id="A0A9W6R4B3"/>
<sequence>MAAAAGVSIATVSLVINGKAAGRVSPATQARVEKAIADLGYVVDSAARSLVTGRRQCVALVAPDVGNPFFSQVAAGVATALGTEYRLLLAVSGAEHDQPDLDQLVAFGVDGILLEFPGAEPPSGQIGCPVVLLDEPSGPPELSRVYFDTRAATREMVDQLVELGHRNIVYLDASREGKTFETRRRQVANRLRRTPGTALTRVRSDIKVDDASTLVAESLPDWRRAGVTAIISATDVLGYGALSALGAAGVSVPKQMSLVSFDDLPFSKLTSPALTTVRLSAYDLGYASARILREQLAEESPAPRQESLPAMLINRSSVGPARRLRARG</sequence>
<dbReference type="PROSITE" id="PS50932">
    <property type="entry name" value="HTH_LACI_2"/>
    <property type="match status" value="1"/>
</dbReference>
<dbReference type="InterPro" id="IPR010982">
    <property type="entry name" value="Lambda_DNA-bd_dom_sf"/>
</dbReference>
<dbReference type="Pfam" id="PF00356">
    <property type="entry name" value="LacI"/>
    <property type="match status" value="1"/>
</dbReference>
<evidence type="ECO:0000256" key="1">
    <source>
        <dbReference type="ARBA" id="ARBA00023015"/>
    </source>
</evidence>
<keyword evidence="1" id="KW-0805">Transcription regulation</keyword>
<keyword evidence="2" id="KW-0238">DNA-binding</keyword>
<dbReference type="CDD" id="cd01392">
    <property type="entry name" value="HTH_LacI"/>
    <property type="match status" value="1"/>
</dbReference>
<gene>
    <name evidence="5" type="ORF">Atai01_47190</name>
</gene>
<comment type="caution">
    <text evidence="5">The sequence shown here is derived from an EMBL/GenBank/DDBJ whole genome shotgun (WGS) entry which is preliminary data.</text>
</comment>
<dbReference type="PANTHER" id="PTHR30146">
    <property type="entry name" value="LACI-RELATED TRANSCRIPTIONAL REPRESSOR"/>
    <property type="match status" value="1"/>
</dbReference>
<accession>A0A9W6R4B3</accession>
<dbReference type="Gene3D" id="1.10.260.40">
    <property type="entry name" value="lambda repressor-like DNA-binding domains"/>
    <property type="match status" value="1"/>
</dbReference>
<keyword evidence="6" id="KW-1185">Reference proteome</keyword>
<name>A0A9W6R4B3_9PSEU</name>
<dbReference type="SUPFAM" id="SSF47413">
    <property type="entry name" value="lambda repressor-like DNA-binding domains"/>
    <property type="match status" value="1"/>
</dbReference>
<dbReference type="GO" id="GO:0003700">
    <property type="term" value="F:DNA-binding transcription factor activity"/>
    <property type="evidence" value="ECO:0007669"/>
    <property type="project" value="TreeGrafter"/>
</dbReference>
<evidence type="ECO:0000259" key="4">
    <source>
        <dbReference type="PROSITE" id="PS50932"/>
    </source>
</evidence>
<protein>
    <submittedName>
        <fullName evidence="5">LacI family transcriptional regulator</fullName>
    </submittedName>
</protein>
<dbReference type="SMART" id="SM00354">
    <property type="entry name" value="HTH_LACI"/>
    <property type="match status" value="1"/>
</dbReference>
<reference evidence="5" key="1">
    <citation type="submission" date="2023-03" db="EMBL/GenBank/DDBJ databases">
        <title>Amycolatopsis taiwanensis NBRC 103393.</title>
        <authorList>
            <person name="Ichikawa N."/>
            <person name="Sato H."/>
            <person name="Tonouchi N."/>
        </authorList>
    </citation>
    <scope>NUCLEOTIDE SEQUENCE</scope>
    <source>
        <strain evidence="5">NBRC 103393</strain>
    </source>
</reference>
<dbReference type="InterPro" id="IPR028082">
    <property type="entry name" value="Peripla_BP_I"/>
</dbReference>
<dbReference type="InterPro" id="IPR046335">
    <property type="entry name" value="LacI/GalR-like_sensor"/>
</dbReference>
<evidence type="ECO:0000313" key="6">
    <source>
        <dbReference type="Proteomes" id="UP001165136"/>
    </source>
</evidence>
<dbReference type="Pfam" id="PF13377">
    <property type="entry name" value="Peripla_BP_3"/>
    <property type="match status" value="1"/>
</dbReference>
<dbReference type="Gene3D" id="3.40.50.2300">
    <property type="match status" value="2"/>
</dbReference>
<dbReference type="SUPFAM" id="SSF53822">
    <property type="entry name" value="Periplasmic binding protein-like I"/>
    <property type="match status" value="1"/>
</dbReference>
<evidence type="ECO:0000313" key="5">
    <source>
        <dbReference type="EMBL" id="GLY68100.1"/>
    </source>
</evidence>
<dbReference type="GO" id="GO:0000976">
    <property type="term" value="F:transcription cis-regulatory region binding"/>
    <property type="evidence" value="ECO:0007669"/>
    <property type="project" value="TreeGrafter"/>
</dbReference>
<proteinExistence type="predicted"/>